<dbReference type="InterPro" id="IPR011032">
    <property type="entry name" value="GroES-like_sf"/>
</dbReference>
<dbReference type="InterPro" id="IPR013154">
    <property type="entry name" value="ADH-like_N"/>
</dbReference>
<keyword evidence="4" id="KW-1185">Reference proteome</keyword>
<comment type="caution">
    <text evidence="3">The sequence shown here is derived from an EMBL/GenBank/DDBJ whole genome shotgun (WGS) entry which is preliminary data.</text>
</comment>
<keyword evidence="1" id="KW-0521">NADP</keyword>
<dbReference type="Pfam" id="PF13602">
    <property type="entry name" value="ADH_zinc_N_2"/>
    <property type="match status" value="1"/>
</dbReference>
<dbReference type="EMBL" id="JAUCML010000003">
    <property type="protein sequence ID" value="MDM7884729.1"/>
    <property type="molecule type" value="Genomic_DNA"/>
</dbReference>
<dbReference type="Pfam" id="PF08240">
    <property type="entry name" value="ADH_N"/>
    <property type="match status" value="1"/>
</dbReference>
<proteinExistence type="predicted"/>
<dbReference type="SUPFAM" id="SSF50129">
    <property type="entry name" value="GroES-like"/>
    <property type="match status" value="1"/>
</dbReference>
<evidence type="ECO:0000313" key="4">
    <source>
        <dbReference type="Proteomes" id="UP001237823"/>
    </source>
</evidence>
<dbReference type="Proteomes" id="UP001237823">
    <property type="component" value="Unassembled WGS sequence"/>
</dbReference>
<dbReference type="InterPro" id="IPR020843">
    <property type="entry name" value="ER"/>
</dbReference>
<evidence type="ECO:0000259" key="2">
    <source>
        <dbReference type="SMART" id="SM00829"/>
    </source>
</evidence>
<accession>A0ABT7T736</accession>
<reference evidence="3 4" key="1">
    <citation type="submission" date="2023-06" db="EMBL/GenBank/DDBJ databases">
        <authorList>
            <person name="Feng G."/>
            <person name="Li J."/>
            <person name="Zhu H."/>
        </authorList>
    </citation>
    <scope>NUCLEOTIDE SEQUENCE [LARGE SCALE GENOMIC DNA]</scope>
    <source>
        <strain evidence="3 4">RHCKG23</strain>
    </source>
</reference>
<dbReference type="Gene3D" id="3.90.180.10">
    <property type="entry name" value="Medium-chain alcohol dehydrogenases, catalytic domain"/>
    <property type="match status" value="1"/>
</dbReference>
<dbReference type="SMART" id="SM00829">
    <property type="entry name" value="PKS_ER"/>
    <property type="match status" value="1"/>
</dbReference>
<dbReference type="RefSeq" id="WP_289458105.1">
    <property type="nucleotide sequence ID" value="NZ_JAUCML010000003.1"/>
</dbReference>
<dbReference type="PANTHER" id="PTHR44154:SF1">
    <property type="entry name" value="QUINONE OXIDOREDUCTASE"/>
    <property type="match status" value="1"/>
</dbReference>
<dbReference type="Gene3D" id="3.40.50.720">
    <property type="entry name" value="NAD(P)-binding Rossmann-like Domain"/>
    <property type="match status" value="1"/>
</dbReference>
<evidence type="ECO:0000313" key="3">
    <source>
        <dbReference type="EMBL" id="MDM7884729.1"/>
    </source>
</evidence>
<protein>
    <submittedName>
        <fullName evidence="3">NADPH:quinone reductase</fullName>
    </submittedName>
</protein>
<dbReference type="InterPro" id="IPR051603">
    <property type="entry name" value="Zinc-ADH_QOR/CCCR"/>
</dbReference>
<feature type="domain" description="Enoyl reductase (ER)" evidence="2">
    <location>
        <begin position="12"/>
        <end position="321"/>
    </location>
</feature>
<dbReference type="SUPFAM" id="SSF51735">
    <property type="entry name" value="NAD(P)-binding Rossmann-fold domains"/>
    <property type="match status" value="1"/>
</dbReference>
<name>A0ABT7T736_9MICO</name>
<sequence length="329" mass="34202">MRAAWYDEQGPAADVLRVGERPDPVPGPGEVRVRLTFSGVNPGDTKKREGWLGSAMPHPEVVPHSDGAGIVDQVGAGADPDLVGVRVAVHGAQSYRPSGTAGEYTVVPEALVTPLPDAVADDVAALLGIPGITAHRAVFGDGPVAGRIVLVHGVRGAVSGIAAQLARWGGATVIGTVRRSSDLGAARLPRLDHVVALDDDPAAAIRRIAPDGVDRVVEVALDANADLDAAVIANDGVIATYFAHGERVTLPFPPLLFANVTVRFLGSDDFPQQAKRSAMDDLVAAVAEGSLRLEVGEVLPLERIAQAHEDVDAGRVGRVVLQVARPADR</sequence>
<dbReference type="PANTHER" id="PTHR44154">
    <property type="entry name" value="QUINONE OXIDOREDUCTASE"/>
    <property type="match status" value="1"/>
</dbReference>
<dbReference type="InterPro" id="IPR036291">
    <property type="entry name" value="NAD(P)-bd_dom_sf"/>
</dbReference>
<evidence type="ECO:0000256" key="1">
    <source>
        <dbReference type="ARBA" id="ARBA00022857"/>
    </source>
</evidence>
<gene>
    <name evidence="3" type="ORF">QUG92_06380</name>
</gene>
<dbReference type="CDD" id="cd08253">
    <property type="entry name" value="zeta_crystallin"/>
    <property type="match status" value="1"/>
</dbReference>
<organism evidence="3 4">
    <name type="scientific">Curtobacterium citri</name>
    <dbReference type="NCBI Taxonomy" id="3055139"/>
    <lineage>
        <taxon>Bacteria</taxon>
        <taxon>Bacillati</taxon>
        <taxon>Actinomycetota</taxon>
        <taxon>Actinomycetes</taxon>
        <taxon>Micrococcales</taxon>
        <taxon>Microbacteriaceae</taxon>
        <taxon>Curtobacterium</taxon>
    </lineage>
</organism>